<comment type="similarity">
    <text evidence="2">Belongs to the 2H phosphoesterase superfamily. ThpR family.</text>
</comment>
<feature type="domain" description="Phosphoesterase HXTX" evidence="3">
    <location>
        <begin position="24"/>
        <end position="83"/>
    </location>
</feature>
<dbReference type="NCBIfam" id="TIGR02258">
    <property type="entry name" value="2_5_ligase"/>
    <property type="match status" value="1"/>
</dbReference>
<dbReference type="EC" id="3.1.4.58" evidence="2"/>
<dbReference type="Gene3D" id="3.90.1140.10">
    <property type="entry name" value="Cyclic phosphodiesterase"/>
    <property type="match status" value="1"/>
</dbReference>
<dbReference type="EMBL" id="JAKILB010000011">
    <property type="protein sequence ID" value="MCL1140039.1"/>
    <property type="molecule type" value="Genomic_DNA"/>
</dbReference>
<comment type="caution">
    <text evidence="4">The sequence shown here is derived from an EMBL/GenBank/DDBJ whole genome shotgun (WGS) entry which is preliminary data.</text>
</comment>
<evidence type="ECO:0000313" key="5">
    <source>
        <dbReference type="Proteomes" id="UP001139293"/>
    </source>
</evidence>
<accession>A0A9X1ZD45</accession>
<feature type="short sequence motif" description="HXTX 1" evidence="2">
    <location>
        <begin position="42"/>
        <end position="45"/>
    </location>
</feature>
<dbReference type="InterPro" id="IPR014051">
    <property type="entry name" value="Phosphoesterase_HXTX"/>
</dbReference>
<evidence type="ECO:0000259" key="3">
    <source>
        <dbReference type="Pfam" id="PF02834"/>
    </source>
</evidence>
<dbReference type="GO" id="GO:0008664">
    <property type="term" value="F:RNA 2',3'-cyclic 3'-phosphodiesterase activity"/>
    <property type="evidence" value="ECO:0007669"/>
    <property type="project" value="UniProtKB-EC"/>
</dbReference>
<proteinExistence type="inferred from homology"/>
<dbReference type="HAMAP" id="MF_01940">
    <property type="entry name" value="RNA_CPDase"/>
    <property type="match status" value="1"/>
</dbReference>
<dbReference type="InterPro" id="IPR009097">
    <property type="entry name" value="Cyclic_Pdiesterase"/>
</dbReference>
<protein>
    <recommendedName>
        <fullName evidence="2">RNA 2',3'-cyclic phosphodiesterase</fullName>
        <shortName evidence="2">RNA 2',3'-CPDase</shortName>
        <ecNumber evidence="2">3.1.4.58</ecNumber>
    </recommendedName>
</protein>
<dbReference type="SUPFAM" id="SSF55144">
    <property type="entry name" value="LigT-like"/>
    <property type="match status" value="1"/>
</dbReference>
<dbReference type="PANTHER" id="PTHR35561:SF1">
    <property type="entry name" value="RNA 2',3'-CYCLIC PHOSPHODIESTERASE"/>
    <property type="match status" value="1"/>
</dbReference>
<dbReference type="InterPro" id="IPR004175">
    <property type="entry name" value="RNA_CPDase"/>
</dbReference>
<dbReference type="PANTHER" id="PTHR35561">
    <property type="entry name" value="RNA 2',3'-CYCLIC PHOSPHODIESTERASE"/>
    <property type="match status" value="1"/>
</dbReference>
<gene>
    <name evidence="4" type="primary">thpR</name>
    <name evidence="4" type="ORF">L2740_15945</name>
</gene>
<feature type="active site" description="Proton donor" evidence="2">
    <location>
        <position position="42"/>
    </location>
</feature>
<name>A0A9X1ZD45_9GAMM</name>
<dbReference type="GO" id="GO:0004113">
    <property type="term" value="F:2',3'-cyclic-nucleotide 3'-phosphodiesterase activity"/>
    <property type="evidence" value="ECO:0007669"/>
    <property type="project" value="InterPro"/>
</dbReference>
<keyword evidence="1 2" id="KW-0378">Hydrolase</keyword>
<feature type="short sequence motif" description="HXTX 2" evidence="2">
    <location>
        <begin position="124"/>
        <end position="127"/>
    </location>
</feature>
<sequence length="173" mass="19376">MTLKTKRIFLGFRLNQLQTTSVVAIQQQLPANVRLVPAANLHMTLAFLGGATPVQMQALIERVDKLNKRQFSVTLDKIAHWHKPKILCLNGTATNVNLLKLAADAQSIAAELQLHCSEYSYNPHVTLSRKAKQNVEAVDYQPITLQPSKLCLFESYPGKNGVEYPTLHSWQLT</sequence>
<comment type="function">
    <text evidence="2">Hydrolyzes RNA 2',3'-cyclic phosphodiester to an RNA 2'-phosphomonoester.</text>
</comment>
<dbReference type="Proteomes" id="UP001139293">
    <property type="component" value="Unassembled WGS sequence"/>
</dbReference>
<evidence type="ECO:0000313" key="4">
    <source>
        <dbReference type="EMBL" id="MCL1140039.1"/>
    </source>
</evidence>
<comment type="catalytic activity">
    <reaction evidence="2">
        <text>a 3'-end 2',3'-cyclophospho-ribonucleotide-RNA + H2O = a 3'-end 2'-phospho-ribonucleotide-RNA + H(+)</text>
        <dbReference type="Rhea" id="RHEA:11828"/>
        <dbReference type="Rhea" id="RHEA-COMP:10464"/>
        <dbReference type="Rhea" id="RHEA-COMP:17353"/>
        <dbReference type="ChEBI" id="CHEBI:15377"/>
        <dbReference type="ChEBI" id="CHEBI:15378"/>
        <dbReference type="ChEBI" id="CHEBI:83064"/>
        <dbReference type="ChEBI" id="CHEBI:173113"/>
        <dbReference type="EC" id="3.1.4.58"/>
    </reaction>
</comment>
<dbReference type="AlphaFoldDB" id="A0A9X1ZD45"/>
<feature type="active site" description="Proton acceptor" evidence="2">
    <location>
        <position position="124"/>
    </location>
</feature>
<reference evidence="4" key="1">
    <citation type="submission" date="2022-01" db="EMBL/GenBank/DDBJ databases">
        <title>Whole genome-based taxonomy of the Shewanellaceae.</title>
        <authorList>
            <person name="Martin-Rodriguez A.J."/>
        </authorList>
    </citation>
    <scope>NUCLEOTIDE SEQUENCE</scope>
    <source>
        <strain evidence="4">KCTC 23973</strain>
    </source>
</reference>
<evidence type="ECO:0000256" key="1">
    <source>
        <dbReference type="ARBA" id="ARBA00022801"/>
    </source>
</evidence>
<dbReference type="RefSeq" id="WP_248951108.1">
    <property type="nucleotide sequence ID" value="NZ_JAKILB010000011.1"/>
</dbReference>
<organism evidence="4 5">
    <name type="scientific">Shewanella pneumatophori</name>
    <dbReference type="NCBI Taxonomy" id="314092"/>
    <lineage>
        <taxon>Bacteria</taxon>
        <taxon>Pseudomonadati</taxon>
        <taxon>Pseudomonadota</taxon>
        <taxon>Gammaproteobacteria</taxon>
        <taxon>Alteromonadales</taxon>
        <taxon>Shewanellaceae</taxon>
        <taxon>Shewanella</taxon>
    </lineage>
</organism>
<dbReference type="Pfam" id="PF02834">
    <property type="entry name" value="LigT_PEase"/>
    <property type="match status" value="1"/>
</dbReference>
<keyword evidence="5" id="KW-1185">Reference proteome</keyword>
<evidence type="ECO:0000256" key="2">
    <source>
        <dbReference type="HAMAP-Rule" id="MF_01940"/>
    </source>
</evidence>